<dbReference type="NCBIfam" id="TIGR02378">
    <property type="entry name" value="nirD_assim_sml"/>
    <property type="match status" value="1"/>
</dbReference>
<keyword evidence="2" id="KW-0534">Nitrate assimilation</keyword>
<protein>
    <submittedName>
        <fullName evidence="4">Nitrite reductase small subunit NirD</fullName>
    </submittedName>
</protein>
<dbReference type="InterPro" id="IPR012748">
    <property type="entry name" value="Rieske-like_NirD"/>
</dbReference>
<organism evidence="4">
    <name type="scientific">Leptolyngbya sp. NK1-12</name>
    <dbReference type="NCBI Taxonomy" id="2547451"/>
    <lineage>
        <taxon>Bacteria</taxon>
        <taxon>Bacillati</taxon>
        <taxon>Cyanobacteriota</taxon>
        <taxon>Cyanophyceae</taxon>
        <taxon>Leptolyngbyales</taxon>
        <taxon>Leptolyngbyaceae</taxon>
        <taxon>Leptolyngbya group</taxon>
        <taxon>Leptolyngbya</taxon>
    </lineage>
</organism>
<dbReference type="PROSITE" id="PS51300">
    <property type="entry name" value="NIRD"/>
    <property type="match status" value="1"/>
</dbReference>
<dbReference type="SUPFAM" id="SSF50022">
    <property type="entry name" value="ISP domain"/>
    <property type="match status" value="1"/>
</dbReference>
<evidence type="ECO:0000259" key="3">
    <source>
        <dbReference type="Pfam" id="PF13806"/>
    </source>
</evidence>
<evidence type="ECO:0000256" key="2">
    <source>
        <dbReference type="ARBA" id="ARBA00023063"/>
    </source>
</evidence>
<dbReference type="Pfam" id="PF13806">
    <property type="entry name" value="Rieske_2"/>
    <property type="match status" value="1"/>
</dbReference>
<evidence type="ECO:0000256" key="1">
    <source>
        <dbReference type="ARBA" id="ARBA00023002"/>
    </source>
</evidence>
<dbReference type="GO" id="GO:0008942">
    <property type="term" value="F:nitrite reductase [NAD(P)H] activity"/>
    <property type="evidence" value="ECO:0007669"/>
    <property type="project" value="InterPro"/>
</dbReference>
<proteinExistence type="predicted"/>
<feature type="domain" description="Rieske-like [2Fe-2S]" evidence="3">
    <location>
        <begin position="16"/>
        <end position="130"/>
    </location>
</feature>
<dbReference type="InterPro" id="IPR017881">
    <property type="entry name" value="NirD"/>
</dbReference>
<dbReference type="Gene3D" id="2.102.10.10">
    <property type="entry name" value="Rieske [2Fe-2S] iron-sulphur domain"/>
    <property type="match status" value="1"/>
</dbReference>
<reference evidence="4" key="1">
    <citation type="submission" date="2020-05" db="EMBL/GenBank/DDBJ databases">
        <authorList>
            <person name="Zhu T."/>
            <person name="Keshari N."/>
            <person name="Lu X."/>
        </authorList>
    </citation>
    <scope>NUCLEOTIDE SEQUENCE</scope>
    <source>
        <strain evidence="4">NK1-12</strain>
    </source>
</reference>
<keyword evidence="1" id="KW-0560">Oxidoreductase</keyword>
<dbReference type="GO" id="GO:0051537">
    <property type="term" value="F:2 iron, 2 sulfur cluster binding"/>
    <property type="evidence" value="ECO:0007669"/>
    <property type="project" value="InterPro"/>
</dbReference>
<gene>
    <name evidence="4" type="primary">nirD</name>
    <name evidence="4" type="ORF">HJG54_16550</name>
</gene>
<accession>A0AA96WF89</accession>
<dbReference type="CDD" id="cd03529">
    <property type="entry name" value="Rieske_NirD"/>
    <property type="match status" value="1"/>
</dbReference>
<name>A0AA96WF89_9CYAN</name>
<dbReference type="InterPro" id="IPR036922">
    <property type="entry name" value="Rieske_2Fe-2S_sf"/>
</dbReference>
<dbReference type="RefSeq" id="WP_316430053.1">
    <property type="nucleotide sequence ID" value="NZ_CP053586.1"/>
</dbReference>
<dbReference type="PANTHER" id="PTHR40562:SF1">
    <property type="entry name" value="NITRITE REDUCTASE (NADH) SMALL SUBUNIT"/>
    <property type="match status" value="1"/>
</dbReference>
<sequence>MIQTIVPTQPNCETIQWISICTLEDIYPNTGVCAWVNGEQIAIFRVVGREDETNRNAINNNEVYAISNYDPFSRAYVLSRGLVGDRNGVLKVASPIYKQNFCLATGRCLDDETVSLPVFPVRVVDGQVEVGFASVA</sequence>
<dbReference type="GO" id="GO:0042128">
    <property type="term" value="P:nitrate assimilation"/>
    <property type="evidence" value="ECO:0007669"/>
    <property type="project" value="UniProtKB-KW"/>
</dbReference>
<dbReference type="PANTHER" id="PTHR40562">
    <property type="match status" value="1"/>
</dbReference>
<dbReference type="AlphaFoldDB" id="A0AA96WF89"/>
<evidence type="ECO:0000313" key="4">
    <source>
        <dbReference type="EMBL" id="WNZ24308.1"/>
    </source>
</evidence>
<dbReference type="EMBL" id="CP053586">
    <property type="protein sequence ID" value="WNZ24308.1"/>
    <property type="molecule type" value="Genomic_DNA"/>
</dbReference>